<dbReference type="PANTHER" id="PTHR31157:SF1">
    <property type="entry name" value="SCP DOMAIN-CONTAINING PROTEIN"/>
    <property type="match status" value="1"/>
</dbReference>
<evidence type="ECO:0000313" key="2">
    <source>
        <dbReference type="EMBL" id="SMC64627.1"/>
    </source>
</evidence>
<dbReference type="PANTHER" id="PTHR31157">
    <property type="entry name" value="SCP DOMAIN-CONTAINING PROTEIN"/>
    <property type="match status" value="1"/>
</dbReference>
<dbReference type="Proteomes" id="UP000192656">
    <property type="component" value="Unassembled WGS sequence"/>
</dbReference>
<dbReference type="InterPro" id="IPR035940">
    <property type="entry name" value="CAP_sf"/>
</dbReference>
<name>A0A1W2AV61_9HYPH</name>
<feature type="domain" description="SCP" evidence="1">
    <location>
        <begin position="62"/>
        <end position="174"/>
    </location>
</feature>
<organism evidence="2 3">
    <name type="scientific">Fulvimarina manganoxydans</name>
    <dbReference type="NCBI Taxonomy" id="937218"/>
    <lineage>
        <taxon>Bacteria</taxon>
        <taxon>Pseudomonadati</taxon>
        <taxon>Pseudomonadota</taxon>
        <taxon>Alphaproteobacteria</taxon>
        <taxon>Hyphomicrobiales</taxon>
        <taxon>Aurantimonadaceae</taxon>
        <taxon>Fulvimarina</taxon>
    </lineage>
</organism>
<dbReference type="AlphaFoldDB" id="A0A1W2AV61"/>
<keyword evidence="3" id="KW-1185">Reference proteome</keyword>
<dbReference type="Gene3D" id="3.40.33.10">
    <property type="entry name" value="CAP"/>
    <property type="match status" value="1"/>
</dbReference>
<dbReference type="CDD" id="cd05379">
    <property type="entry name" value="CAP_bacterial"/>
    <property type="match status" value="1"/>
</dbReference>
<accession>A0A1W2AV61</accession>
<reference evidence="2 3" key="1">
    <citation type="submission" date="2017-04" db="EMBL/GenBank/DDBJ databases">
        <authorList>
            <person name="Afonso C.L."/>
            <person name="Miller P.J."/>
            <person name="Scott M.A."/>
            <person name="Spackman E."/>
            <person name="Goraichik I."/>
            <person name="Dimitrov K.M."/>
            <person name="Suarez D.L."/>
            <person name="Swayne D.E."/>
        </authorList>
    </citation>
    <scope>NUCLEOTIDE SEQUENCE [LARGE SCALE GENOMIC DNA]</scope>
    <source>
        <strain evidence="2 3">CGMCC 1.10972</strain>
    </source>
</reference>
<dbReference type="OrthoDB" id="9811255at2"/>
<proteinExistence type="predicted"/>
<protein>
    <submittedName>
        <fullName evidence="2">Uncharacterized conserved protein YkwD, contains CAP (CSP/antigen 5/PR1) domain</fullName>
    </submittedName>
</protein>
<dbReference type="Pfam" id="PF00188">
    <property type="entry name" value="CAP"/>
    <property type="match status" value="1"/>
</dbReference>
<sequence>MTTHQATRASALFERNTALGHAIKLAALFLLTLLTACAGGAPGSVDISSTRPIGTDRGYALSSVNAFRAAKGLGPLTYSSRLDQAAERQARAMAARGSMSHSVEGALSKRVAVYGYDWGAVAENIAYGYADTPAAMTGWKGSSGHAKNILNPRVTEMGFAAATGSDGVPYWAMIFGTEVKRRLR</sequence>
<dbReference type="SUPFAM" id="SSF55797">
    <property type="entry name" value="PR-1-like"/>
    <property type="match status" value="1"/>
</dbReference>
<dbReference type="EMBL" id="FWXR01000005">
    <property type="protein sequence ID" value="SMC64627.1"/>
    <property type="molecule type" value="Genomic_DNA"/>
</dbReference>
<evidence type="ECO:0000313" key="3">
    <source>
        <dbReference type="Proteomes" id="UP000192656"/>
    </source>
</evidence>
<dbReference type="InterPro" id="IPR014044">
    <property type="entry name" value="CAP_dom"/>
</dbReference>
<dbReference type="STRING" id="937218.SAMN06297251_105111"/>
<dbReference type="RefSeq" id="WP_084409542.1">
    <property type="nucleotide sequence ID" value="NZ_FWXR01000005.1"/>
</dbReference>
<evidence type="ECO:0000259" key="1">
    <source>
        <dbReference type="Pfam" id="PF00188"/>
    </source>
</evidence>
<gene>
    <name evidence="2" type="ORF">SAMN06297251_105111</name>
</gene>